<dbReference type="InterPro" id="IPR000209">
    <property type="entry name" value="Peptidase_S8/S53_dom"/>
</dbReference>
<dbReference type="InterPro" id="IPR054399">
    <property type="entry name" value="Fervidolysin-like_N_prodom"/>
</dbReference>
<protein>
    <submittedName>
        <fullName evidence="9">Subtilase family protein</fullName>
    </submittedName>
</protein>
<dbReference type="InterPro" id="IPR023828">
    <property type="entry name" value="Peptidase_S8_Ser-AS"/>
</dbReference>
<feature type="domain" description="Peptidase S8/S53" evidence="6">
    <location>
        <begin position="170"/>
        <end position="427"/>
    </location>
</feature>
<evidence type="ECO:0000259" key="7">
    <source>
        <dbReference type="Pfam" id="PF22148"/>
    </source>
</evidence>
<dbReference type="Pfam" id="PF00082">
    <property type="entry name" value="Peptidase_S8"/>
    <property type="match status" value="1"/>
</dbReference>
<dbReference type="Gene3D" id="3.40.50.200">
    <property type="entry name" value="Peptidase S8/S53 domain"/>
    <property type="match status" value="1"/>
</dbReference>
<dbReference type="InterPro" id="IPR056489">
    <property type="entry name" value="Ig_Fls_DR_A0283-like"/>
</dbReference>
<dbReference type="InterPro" id="IPR013783">
    <property type="entry name" value="Ig-like_fold"/>
</dbReference>
<reference evidence="9 10" key="1">
    <citation type="submission" date="2018-10" db="EMBL/GenBank/DDBJ databases">
        <title>Genomic Encyclopedia of Type Strains, Phase IV (KMG-IV): sequencing the most valuable type-strain genomes for metagenomic binning, comparative biology and taxonomic classification.</title>
        <authorList>
            <person name="Goeker M."/>
        </authorList>
    </citation>
    <scope>NUCLEOTIDE SEQUENCE [LARGE SCALE GENOMIC DNA]</scope>
    <source>
        <strain evidence="9 10">DSM 13574</strain>
    </source>
</reference>
<feature type="domain" description="Fervidolysin-like N-terminal prodomain" evidence="7">
    <location>
        <begin position="38"/>
        <end position="114"/>
    </location>
</feature>
<accession>A0ABX9UEJ7</accession>
<keyword evidence="2 5" id="KW-0645">Protease</keyword>
<feature type="active site" description="Charge relay system" evidence="5">
    <location>
        <position position="216"/>
    </location>
</feature>
<feature type="active site" description="Charge relay system" evidence="5">
    <location>
        <position position="379"/>
    </location>
</feature>
<evidence type="ECO:0000259" key="8">
    <source>
        <dbReference type="Pfam" id="PF24025"/>
    </source>
</evidence>
<evidence type="ECO:0000313" key="9">
    <source>
        <dbReference type="EMBL" id="RMA75318.1"/>
    </source>
</evidence>
<dbReference type="SUPFAM" id="SSF52743">
    <property type="entry name" value="Subtilisin-like"/>
    <property type="match status" value="1"/>
</dbReference>
<proteinExistence type="inferred from homology"/>
<evidence type="ECO:0000256" key="4">
    <source>
        <dbReference type="ARBA" id="ARBA00022825"/>
    </source>
</evidence>
<evidence type="ECO:0000256" key="1">
    <source>
        <dbReference type="ARBA" id="ARBA00011073"/>
    </source>
</evidence>
<dbReference type="Proteomes" id="UP000279669">
    <property type="component" value="Unassembled WGS sequence"/>
</dbReference>
<comment type="caution">
    <text evidence="9">The sequence shown here is derived from an EMBL/GenBank/DDBJ whole genome shotgun (WGS) entry which is preliminary data.</text>
</comment>
<dbReference type="InterPro" id="IPR037045">
    <property type="entry name" value="S8pro/Inhibitor_I9_sf"/>
</dbReference>
<keyword evidence="10" id="KW-1185">Reference proteome</keyword>
<dbReference type="EMBL" id="REFG01000003">
    <property type="protein sequence ID" value="RMA75318.1"/>
    <property type="molecule type" value="Genomic_DNA"/>
</dbReference>
<dbReference type="PANTHER" id="PTHR43806:SF11">
    <property type="entry name" value="CEREVISIN-RELATED"/>
    <property type="match status" value="1"/>
</dbReference>
<dbReference type="Gene3D" id="2.60.40.1800">
    <property type="match status" value="1"/>
</dbReference>
<dbReference type="InterPro" id="IPR036852">
    <property type="entry name" value="Peptidase_S8/S53_dom_sf"/>
</dbReference>
<dbReference type="PRINTS" id="PR00723">
    <property type="entry name" value="SUBTILISIN"/>
</dbReference>
<dbReference type="PANTHER" id="PTHR43806">
    <property type="entry name" value="PEPTIDASE S8"/>
    <property type="match status" value="1"/>
</dbReference>
<gene>
    <name evidence="9" type="ORF">C8D75_0841</name>
</gene>
<keyword evidence="4 5" id="KW-0720">Serine protease</keyword>
<dbReference type="Pfam" id="PF22148">
    <property type="entry name" value="Fervidolysin_NPro-like"/>
    <property type="match status" value="1"/>
</dbReference>
<evidence type="ECO:0000256" key="3">
    <source>
        <dbReference type="ARBA" id="ARBA00022801"/>
    </source>
</evidence>
<evidence type="ECO:0000256" key="2">
    <source>
        <dbReference type="ARBA" id="ARBA00022670"/>
    </source>
</evidence>
<evidence type="ECO:0000313" key="10">
    <source>
        <dbReference type="Proteomes" id="UP000279669"/>
    </source>
</evidence>
<dbReference type="PROSITE" id="PS51892">
    <property type="entry name" value="SUBTILASE"/>
    <property type="match status" value="1"/>
</dbReference>
<feature type="active site" description="Charge relay system" evidence="5">
    <location>
        <position position="179"/>
    </location>
</feature>
<dbReference type="PROSITE" id="PS00138">
    <property type="entry name" value="SUBTILASE_SER"/>
    <property type="match status" value="1"/>
</dbReference>
<name>A0ABX9UEJ7_9BACT</name>
<dbReference type="Pfam" id="PF24025">
    <property type="entry name" value="Ig_DR_A0283-like"/>
    <property type="match status" value="1"/>
</dbReference>
<evidence type="ECO:0000256" key="5">
    <source>
        <dbReference type="PROSITE-ProRule" id="PRU01240"/>
    </source>
</evidence>
<evidence type="ECO:0000259" key="6">
    <source>
        <dbReference type="Pfam" id="PF00082"/>
    </source>
</evidence>
<organism evidence="9 10">
    <name type="scientific">Petrotoga olearia</name>
    <dbReference type="NCBI Taxonomy" id="156203"/>
    <lineage>
        <taxon>Bacteria</taxon>
        <taxon>Thermotogati</taxon>
        <taxon>Thermotogota</taxon>
        <taxon>Thermotogae</taxon>
        <taxon>Petrotogales</taxon>
        <taxon>Petrotogaceae</taxon>
        <taxon>Petrotoga</taxon>
    </lineage>
</organism>
<keyword evidence="3 5" id="KW-0378">Hydrolase</keyword>
<feature type="domain" description="Fervidolysin/DR-A0283-like Ig-like" evidence="8">
    <location>
        <begin position="443"/>
        <end position="505"/>
    </location>
</feature>
<dbReference type="Gene3D" id="3.30.70.80">
    <property type="entry name" value="Peptidase S8 propeptide/proteinase inhibitor I9"/>
    <property type="match status" value="1"/>
</dbReference>
<sequence>MLTFIISGCMKLNTTDLVNNDISETDFSGSESYLPSFKELSGRKFNNDELIVGYQNDANLDEILKNFKGATVEKEIPELKAVLLKLDTNVMDVEKAFEILKGKKIEGIRYVEPNYTDREIPVIKSTDSKTQKEMGSSTLNQVEEGYPDYKDKQYALKKIGAESAWEKATGEGVIVGLLDTGTDGTHPDLVDQLVEGYDPYLGVTIDPAIDYDSDGHGTHTAGIIAAKDDGQGVVGLAPDAKIMPIRIFNPGYIGDYAVADGIVWAVDHGADVLSNSWGGGGYSNILKDAFDYALTNDVVVVASSGNDTTDQFWHYPSAFTGVIGVAASDALDEITDFSSRGEYVSVAAPGNNVISSIPVRLAVSDGVVGEPFAYWAGTSMACPYVSALAALIKEEYPDANVYQIRKMIEEGAVDIDEDGYDTSAGYGRISSASLDLNPADYEAGNLVVKAISKRSSNPLPGVFITLESKETSKRYYGKTSNDGTELFAGIEPGDYEIIIGGPEYLYYFAPNYRMEEELSYSGVVEVSNVTTYTQEFETTQFKTDLTTDLSFAGTLTISLLDSYETPIKTFEFTSNAEISIDLLPDIDESGHYYLAYEYVGTIPEEEFGIRGEIQINNESIPVEIPVNQEGTGFIDEYGGLGIPWTIF</sequence>
<dbReference type="InterPro" id="IPR015500">
    <property type="entry name" value="Peptidase_S8_subtilisin-rel"/>
</dbReference>
<dbReference type="Gene3D" id="2.60.40.10">
    <property type="entry name" value="Immunoglobulins"/>
    <property type="match status" value="1"/>
</dbReference>
<dbReference type="InterPro" id="IPR050131">
    <property type="entry name" value="Peptidase_S8_subtilisin-like"/>
</dbReference>
<comment type="similarity">
    <text evidence="1 5">Belongs to the peptidase S8 family.</text>
</comment>